<organism evidence="2 3">
    <name type="scientific">Plakobranchus ocellatus</name>
    <dbReference type="NCBI Taxonomy" id="259542"/>
    <lineage>
        <taxon>Eukaryota</taxon>
        <taxon>Metazoa</taxon>
        <taxon>Spiralia</taxon>
        <taxon>Lophotrochozoa</taxon>
        <taxon>Mollusca</taxon>
        <taxon>Gastropoda</taxon>
        <taxon>Heterobranchia</taxon>
        <taxon>Euthyneura</taxon>
        <taxon>Panpulmonata</taxon>
        <taxon>Sacoglossa</taxon>
        <taxon>Placobranchoidea</taxon>
        <taxon>Plakobranchidae</taxon>
        <taxon>Plakobranchus</taxon>
    </lineage>
</organism>
<reference evidence="2 3" key="1">
    <citation type="journal article" date="2021" name="Elife">
        <title>Chloroplast acquisition without the gene transfer in kleptoplastic sea slugs, Plakobranchus ocellatus.</title>
        <authorList>
            <person name="Maeda T."/>
            <person name="Takahashi S."/>
            <person name="Yoshida T."/>
            <person name="Shimamura S."/>
            <person name="Takaki Y."/>
            <person name="Nagai Y."/>
            <person name="Toyoda A."/>
            <person name="Suzuki Y."/>
            <person name="Arimoto A."/>
            <person name="Ishii H."/>
            <person name="Satoh N."/>
            <person name="Nishiyama T."/>
            <person name="Hasebe M."/>
            <person name="Maruyama T."/>
            <person name="Minagawa J."/>
            <person name="Obokata J."/>
            <person name="Shigenobu S."/>
        </authorList>
    </citation>
    <scope>NUCLEOTIDE SEQUENCE [LARGE SCALE GENOMIC DNA]</scope>
</reference>
<feature type="region of interest" description="Disordered" evidence="1">
    <location>
        <begin position="75"/>
        <end position="179"/>
    </location>
</feature>
<dbReference type="AlphaFoldDB" id="A0AAV4DRW8"/>
<evidence type="ECO:0000313" key="3">
    <source>
        <dbReference type="Proteomes" id="UP000735302"/>
    </source>
</evidence>
<feature type="compositionally biased region" description="Basic residues" evidence="1">
    <location>
        <begin position="79"/>
        <end position="99"/>
    </location>
</feature>
<dbReference type="Proteomes" id="UP000735302">
    <property type="component" value="Unassembled WGS sequence"/>
</dbReference>
<accession>A0AAV4DRW8</accession>
<feature type="compositionally biased region" description="Low complexity" evidence="1">
    <location>
        <begin position="111"/>
        <end position="123"/>
    </location>
</feature>
<feature type="compositionally biased region" description="Polar residues" evidence="1">
    <location>
        <begin position="124"/>
        <end position="168"/>
    </location>
</feature>
<sequence>MLCLAAQCSKLGDDPGLTLHGNNAIRHDMINKYEHFESECLQLVFFPPFPVWDIFMIHGVNFQVRLEVENEATAVQPGHIHHRHNRDRHHRRGHNHHHPAASYPLPASTHQSQPQNLQQTQVQPASTESAGQREAMTQLQTLLSDRPAQTQSNSVSSQELSVQSTPSISAAERDAIAPL</sequence>
<dbReference type="EMBL" id="BLXT01008225">
    <property type="protein sequence ID" value="GFO46838.1"/>
    <property type="molecule type" value="Genomic_DNA"/>
</dbReference>
<name>A0AAV4DRW8_9GAST</name>
<comment type="caution">
    <text evidence="2">The sequence shown here is derived from an EMBL/GenBank/DDBJ whole genome shotgun (WGS) entry which is preliminary data.</text>
</comment>
<evidence type="ECO:0000256" key="1">
    <source>
        <dbReference type="SAM" id="MobiDB-lite"/>
    </source>
</evidence>
<gene>
    <name evidence="2" type="ORF">PoB_007334300</name>
</gene>
<keyword evidence="3" id="KW-1185">Reference proteome</keyword>
<proteinExistence type="predicted"/>
<protein>
    <submittedName>
        <fullName evidence="2">Uncharacterized protein</fullName>
    </submittedName>
</protein>
<evidence type="ECO:0000313" key="2">
    <source>
        <dbReference type="EMBL" id="GFO46838.1"/>
    </source>
</evidence>